<reference evidence="6" key="2">
    <citation type="submission" date="2020-12" db="EMBL/GenBank/DDBJ databases">
        <title>New Spironucleus salmonicida genome in near-complete chromosomes.</title>
        <authorList>
            <person name="Xu F."/>
            <person name="Kurt Z."/>
            <person name="Jimenez-Gonzalez A."/>
            <person name="Astvaldsson A."/>
            <person name="Andersson J.O."/>
            <person name="Svard S.G."/>
        </authorList>
    </citation>
    <scope>NUCLEOTIDE SEQUENCE</scope>
    <source>
        <strain evidence="6">ATCC 50377</strain>
    </source>
</reference>
<reference evidence="5 6" key="1">
    <citation type="journal article" date="2014" name="PLoS Genet.">
        <title>The Genome of Spironucleus salmonicida Highlights a Fish Pathogen Adapted to Fluctuating Environments.</title>
        <authorList>
            <person name="Xu F."/>
            <person name="Jerlstrom-Hultqvist J."/>
            <person name="Einarsson E."/>
            <person name="Astvaldsson A."/>
            <person name="Svard S.G."/>
            <person name="Andersson J.O."/>
        </authorList>
    </citation>
    <scope>NUCLEOTIDE SEQUENCE</scope>
    <source>
        <strain evidence="6">ATCC 50377</strain>
    </source>
</reference>
<keyword evidence="2" id="KW-0677">Repeat</keyword>
<sequence length="153" mass="17181">MSNPLDKANELFRAIDKDNSGSITVDEAYEAFSQSGVKWKRTTFDRLLELADQNNNGVLEPDEFRHFMKLMLVYADPDLDAQDLFFVAADVDGSGTIEAPELAFIFKKMGLDMTLSECEQIIAGIEASLDIPGKLTLRDFKTVMRAVKMSIYQ</sequence>
<feature type="domain" description="EF-hand" evidence="4">
    <location>
        <begin position="39"/>
        <end position="74"/>
    </location>
</feature>
<keyword evidence="3" id="KW-0106">Calcium</keyword>
<evidence type="ECO:0000313" key="7">
    <source>
        <dbReference type="Proteomes" id="UP000018208"/>
    </source>
</evidence>
<dbReference type="EMBL" id="KI546100">
    <property type="protein sequence ID" value="EST45269.1"/>
    <property type="molecule type" value="Genomic_DNA"/>
</dbReference>
<dbReference type="SMART" id="SM00054">
    <property type="entry name" value="EFh"/>
    <property type="match status" value="3"/>
</dbReference>
<accession>V6LWT8</accession>
<protein>
    <submittedName>
        <fullName evidence="5">Calmodulin</fullName>
    </submittedName>
</protein>
<proteinExistence type="predicted"/>
<evidence type="ECO:0000313" key="6">
    <source>
        <dbReference type="EMBL" id="KAH0576867.1"/>
    </source>
</evidence>
<gene>
    <name evidence="5" type="ORF">SS50377_14845</name>
    <name evidence="6" type="ORF">SS50377_20213</name>
</gene>
<dbReference type="PROSITE" id="PS50222">
    <property type="entry name" value="EF_HAND_2"/>
    <property type="match status" value="3"/>
</dbReference>
<dbReference type="Pfam" id="PF13202">
    <property type="entry name" value="EF-hand_5"/>
    <property type="match status" value="1"/>
</dbReference>
<dbReference type="PROSITE" id="PS00018">
    <property type="entry name" value="EF_HAND_1"/>
    <property type="match status" value="2"/>
</dbReference>
<dbReference type="Proteomes" id="UP000018208">
    <property type="component" value="Unassembled WGS sequence"/>
</dbReference>
<keyword evidence="7" id="KW-1185">Reference proteome</keyword>
<evidence type="ECO:0000313" key="5">
    <source>
        <dbReference type="EMBL" id="EST45269.1"/>
    </source>
</evidence>
<dbReference type="EMBL" id="AUWU02000001">
    <property type="protein sequence ID" value="KAH0576867.1"/>
    <property type="molecule type" value="Genomic_DNA"/>
</dbReference>
<evidence type="ECO:0000259" key="4">
    <source>
        <dbReference type="PROSITE" id="PS50222"/>
    </source>
</evidence>
<feature type="domain" description="EF-hand" evidence="4">
    <location>
        <begin position="3"/>
        <end position="38"/>
    </location>
</feature>
<dbReference type="VEuPathDB" id="GiardiaDB:SS50377_20213"/>
<evidence type="ECO:0000256" key="3">
    <source>
        <dbReference type="ARBA" id="ARBA00022837"/>
    </source>
</evidence>
<dbReference type="InterPro" id="IPR018247">
    <property type="entry name" value="EF_Hand_1_Ca_BS"/>
</dbReference>
<evidence type="ECO:0000256" key="1">
    <source>
        <dbReference type="ARBA" id="ARBA00022723"/>
    </source>
</evidence>
<dbReference type="Gene3D" id="1.10.238.10">
    <property type="entry name" value="EF-hand"/>
    <property type="match status" value="2"/>
</dbReference>
<dbReference type="AlphaFoldDB" id="V6LWT8"/>
<organism evidence="5">
    <name type="scientific">Spironucleus salmonicida</name>
    <dbReference type="NCBI Taxonomy" id="348837"/>
    <lineage>
        <taxon>Eukaryota</taxon>
        <taxon>Metamonada</taxon>
        <taxon>Diplomonadida</taxon>
        <taxon>Hexamitidae</taxon>
        <taxon>Hexamitinae</taxon>
        <taxon>Spironucleus</taxon>
    </lineage>
</organism>
<dbReference type="InterPro" id="IPR011992">
    <property type="entry name" value="EF-hand-dom_pair"/>
</dbReference>
<feature type="domain" description="EF-hand" evidence="4">
    <location>
        <begin position="77"/>
        <end position="112"/>
    </location>
</feature>
<dbReference type="InterPro" id="IPR002048">
    <property type="entry name" value="EF_hand_dom"/>
</dbReference>
<name>V6LWT8_9EUKA</name>
<dbReference type="OrthoDB" id="40902at2759"/>
<dbReference type="PANTHER" id="PTHR45942">
    <property type="entry name" value="PROTEIN PHOSPATASE 3 REGULATORY SUBUNIT B ALPHA ISOFORM TYPE 1"/>
    <property type="match status" value="1"/>
</dbReference>
<dbReference type="SUPFAM" id="SSF47473">
    <property type="entry name" value="EF-hand"/>
    <property type="match status" value="1"/>
</dbReference>
<dbReference type="GO" id="GO:0005509">
    <property type="term" value="F:calcium ion binding"/>
    <property type="evidence" value="ECO:0007669"/>
    <property type="project" value="InterPro"/>
</dbReference>
<evidence type="ECO:0000256" key="2">
    <source>
        <dbReference type="ARBA" id="ARBA00022737"/>
    </source>
</evidence>
<keyword evidence="1" id="KW-0479">Metal-binding</keyword>
<dbReference type="Pfam" id="PF13499">
    <property type="entry name" value="EF-hand_7"/>
    <property type="match status" value="1"/>
</dbReference>